<gene>
    <name evidence="1" type="ORF">GCM10008956_11110</name>
</gene>
<dbReference type="PANTHER" id="PTHR30565:SF9">
    <property type="entry name" value="PROTEIN YCIF"/>
    <property type="match status" value="1"/>
</dbReference>
<dbReference type="Proteomes" id="UP000600547">
    <property type="component" value="Unassembled WGS sequence"/>
</dbReference>
<evidence type="ECO:0000313" key="2">
    <source>
        <dbReference type="Proteomes" id="UP000600547"/>
    </source>
</evidence>
<organism evidence="1 2">
    <name type="scientific">Deinococcus arenae</name>
    <dbReference type="NCBI Taxonomy" id="1452751"/>
    <lineage>
        <taxon>Bacteria</taxon>
        <taxon>Thermotogati</taxon>
        <taxon>Deinococcota</taxon>
        <taxon>Deinococci</taxon>
        <taxon>Deinococcales</taxon>
        <taxon>Deinococcaceae</taxon>
        <taxon>Deinococcus</taxon>
    </lineage>
</organism>
<dbReference type="SUPFAM" id="SSF47240">
    <property type="entry name" value="Ferritin-like"/>
    <property type="match status" value="1"/>
</dbReference>
<name>A0A8H9GKS1_9DEIO</name>
<dbReference type="InterPro" id="IPR009078">
    <property type="entry name" value="Ferritin-like_SF"/>
</dbReference>
<evidence type="ECO:0000313" key="1">
    <source>
        <dbReference type="EMBL" id="GGM36328.1"/>
    </source>
</evidence>
<dbReference type="PANTHER" id="PTHR30565">
    <property type="entry name" value="PROTEIN YCIF"/>
    <property type="match status" value="1"/>
</dbReference>
<dbReference type="Gene3D" id="1.20.1260.10">
    <property type="match status" value="1"/>
</dbReference>
<dbReference type="InterPro" id="IPR010287">
    <property type="entry name" value="DUF892_YciF-like"/>
</dbReference>
<sequence length="86" mass="8952">MCDAALIAAAQRVEHCEIAGYGTVVTYARLLGHGDATTLLDITLHEEGDTDEMACRATSTWRPCSARALTAHSGGGWATLPGGLPP</sequence>
<dbReference type="Pfam" id="PF05974">
    <property type="entry name" value="DUF892"/>
    <property type="match status" value="1"/>
</dbReference>
<comment type="caution">
    <text evidence="1">The sequence shown here is derived from an EMBL/GenBank/DDBJ whole genome shotgun (WGS) entry which is preliminary data.</text>
</comment>
<proteinExistence type="predicted"/>
<reference evidence="2" key="1">
    <citation type="journal article" date="2019" name="Int. J. Syst. Evol. Microbiol.">
        <title>The Global Catalogue of Microorganisms (GCM) 10K type strain sequencing project: providing services to taxonomists for standard genome sequencing and annotation.</title>
        <authorList>
            <consortium name="The Broad Institute Genomics Platform"/>
            <consortium name="The Broad Institute Genome Sequencing Center for Infectious Disease"/>
            <person name="Wu L."/>
            <person name="Ma J."/>
        </authorList>
    </citation>
    <scope>NUCLEOTIDE SEQUENCE [LARGE SCALE GENOMIC DNA]</scope>
    <source>
        <strain evidence="2">JCM 31047</strain>
    </source>
</reference>
<protein>
    <submittedName>
        <fullName evidence="1">Uncharacterized protein</fullName>
    </submittedName>
</protein>
<keyword evidence="2" id="KW-1185">Reference proteome</keyword>
<dbReference type="EMBL" id="BMQG01000003">
    <property type="protein sequence ID" value="GGM36328.1"/>
    <property type="molecule type" value="Genomic_DNA"/>
</dbReference>
<accession>A0A8H9GKS1</accession>
<dbReference type="InterPro" id="IPR047114">
    <property type="entry name" value="YciF"/>
</dbReference>
<dbReference type="InterPro" id="IPR012347">
    <property type="entry name" value="Ferritin-like"/>
</dbReference>
<dbReference type="AlphaFoldDB" id="A0A8H9GKS1"/>